<keyword evidence="4" id="KW-0804">Transcription</keyword>
<keyword evidence="3" id="KW-0731">Sigma factor</keyword>
<dbReference type="SMART" id="SM00421">
    <property type="entry name" value="HTH_LUXR"/>
    <property type="match status" value="1"/>
</dbReference>
<dbReference type="CDD" id="cd06171">
    <property type="entry name" value="Sigma70_r4"/>
    <property type="match status" value="1"/>
</dbReference>
<dbReference type="SUPFAM" id="SSF88946">
    <property type="entry name" value="Sigma2 domain of RNA polymerase sigma factors"/>
    <property type="match status" value="1"/>
</dbReference>
<dbReference type="InterPro" id="IPR039425">
    <property type="entry name" value="RNA_pol_sigma-70-like"/>
</dbReference>
<dbReference type="GO" id="GO:0003677">
    <property type="term" value="F:DNA binding"/>
    <property type="evidence" value="ECO:0007669"/>
    <property type="project" value="InterPro"/>
</dbReference>
<dbReference type="GO" id="GO:0016987">
    <property type="term" value="F:sigma factor activity"/>
    <property type="evidence" value="ECO:0007669"/>
    <property type="project" value="UniProtKB-KW"/>
</dbReference>
<dbReference type="SUPFAM" id="SSF88659">
    <property type="entry name" value="Sigma3 and sigma4 domains of RNA polymerase sigma factors"/>
    <property type="match status" value="1"/>
</dbReference>
<dbReference type="InterPro" id="IPR013249">
    <property type="entry name" value="RNA_pol_sigma70_r4_t2"/>
</dbReference>
<gene>
    <name evidence="6" type="ORF">DWW57_16780</name>
</gene>
<evidence type="ECO:0000259" key="5">
    <source>
        <dbReference type="SMART" id="SM00421"/>
    </source>
</evidence>
<dbReference type="PANTHER" id="PTHR43133">
    <property type="entry name" value="RNA POLYMERASE ECF-TYPE SIGMA FACTO"/>
    <property type="match status" value="1"/>
</dbReference>
<dbReference type="PANTHER" id="PTHR43133:SF46">
    <property type="entry name" value="RNA POLYMERASE SIGMA-70 FACTOR ECF SUBFAMILY"/>
    <property type="match status" value="1"/>
</dbReference>
<reference evidence="6 7" key="1">
    <citation type="submission" date="2018-08" db="EMBL/GenBank/DDBJ databases">
        <title>A genome reference for cultivated species of the human gut microbiota.</title>
        <authorList>
            <person name="Zou Y."/>
            <person name="Xue W."/>
            <person name="Luo G."/>
        </authorList>
    </citation>
    <scope>NUCLEOTIDE SEQUENCE [LARGE SCALE GENOMIC DNA]</scope>
    <source>
        <strain evidence="6 7">AF16-14</strain>
    </source>
</reference>
<organism evidence="6 7">
    <name type="scientific">Odoribacter splanchnicus</name>
    <dbReference type="NCBI Taxonomy" id="28118"/>
    <lineage>
        <taxon>Bacteria</taxon>
        <taxon>Pseudomonadati</taxon>
        <taxon>Bacteroidota</taxon>
        <taxon>Bacteroidia</taxon>
        <taxon>Bacteroidales</taxon>
        <taxon>Odoribacteraceae</taxon>
        <taxon>Odoribacter</taxon>
    </lineage>
</organism>
<evidence type="ECO:0000256" key="3">
    <source>
        <dbReference type="ARBA" id="ARBA00023082"/>
    </source>
</evidence>
<dbReference type="Pfam" id="PF04542">
    <property type="entry name" value="Sigma70_r2"/>
    <property type="match status" value="1"/>
</dbReference>
<dbReference type="NCBIfam" id="TIGR02985">
    <property type="entry name" value="Sig70_bacteroi1"/>
    <property type="match status" value="1"/>
</dbReference>
<name>A0A412TKK0_9BACT</name>
<keyword evidence="2" id="KW-0805">Transcription regulation</keyword>
<dbReference type="GO" id="GO:0006352">
    <property type="term" value="P:DNA-templated transcription initiation"/>
    <property type="evidence" value="ECO:0007669"/>
    <property type="project" value="InterPro"/>
</dbReference>
<evidence type="ECO:0000256" key="4">
    <source>
        <dbReference type="ARBA" id="ARBA00023163"/>
    </source>
</evidence>
<dbReference type="InterPro" id="IPR014327">
    <property type="entry name" value="RNA_pol_sigma70_bacteroid"/>
</dbReference>
<evidence type="ECO:0000313" key="6">
    <source>
        <dbReference type="EMBL" id="RGU54291.1"/>
    </source>
</evidence>
<dbReference type="Proteomes" id="UP000284243">
    <property type="component" value="Unassembled WGS sequence"/>
</dbReference>
<comment type="similarity">
    <text evidence="1">Belongs to the sigma-70 factor family. ECF subfamily.</text>
</comment>
<dbReference type="EMBL" id="QRYC01000034">
    <property type="protein sequence ID" value="RGU54291.1"/>
    <property type="molecule type" value="Genomic_DNA"/>
</dbReference>
<accession>A0A412TKK0</accession>
<dbReference type="InterPro" id="IPR014284">
    <property type="entry name" value="RNA_pol_sigma-70_dom"/>
</dbReference>
<evidence type="ECO:0000256" key="1">
    <source>
        <dbReference type="ARBA" id="ARBA00010641"/>
    </source>
</evidence>
<dbReference type="InterPro" id="IPR007627">
    <property type="entry name" value="RNA_pol_sigma70_r2"/>
</dbReference>
<dbReference type="InterPro" id="IPR013325">
    <property type="entry name" value="RNA_pol_sigma_r2"/>
</dbReference>
<evidence type="ECO:0000313" key="7">
    <source>
        <dbReference type="Proteomes" id="UP000284243"/>
    </source>
</evidence>
<comment type="caution">
    <text evidence="6">The sequence shown here is derived from an EMBL/GenBank/DDBJ whole genome shotgun (WGS) entry which is preliminary data.</text>
</comment>
<dbReference type="Pfam" id="PF08281">
    <property type="entry name" value="Sigma70_r4_2"/>
    <property type="match status" value="1"/>
</dbReference>
<dbReference type="InterPro" id="IPR013324">
    <property type="entry name" value="RNA_pol_sigma_r3/r4-like"/>
</dbReference>
<feature type="domain" description="HTH luxR-type" evidence="5">
    <location>
        <begin position="137"/>
        <end position="186"/>
    </location>
</feature>
<dbReference type="Gene3D" id="1.10.1740.10">
    <property type="match status" value="1"/>
</dbReference>
<dbReference type="Gene3D" id="1.10.10.10">
    <property type="entry name" value="Winged helix-like DNA-binding domain superfamily/Winged helix DNA-binding domain"/>
    <property type="match status" value="1"/>
</dbReference>
<evidence type="ECO:0000256" key="2">
    <source>
        <dbReference type="ARBA" id="ARBA00023015"/>
    </source>
</evidence>
<protein>
    <submittedName>
        <fullName evidence="6">RNA polymerase sigma-70 factor</fullName>
    </submittedName>
</protein>
<proteinExistence type="inferred from homology"/>
<dbReference type="AlphaFoldDB" id="A0A412TKK0"/>
<dbReference type="InterPro" id="IPR036388">
    <property type="entry name" value="WH-like_DNA-bd_sf"/>
</dbReference>
<dbReference type="InterPro" id="IPR000792">
    <property type="entry name" value="Tscrpt_reg_LuxR_C"/>
</dbReference>
<dbReference type="NCBIfam" id="TIGR02937">
    <property type="entry name" value="sigma70-ECF"/>
    <property type="match status" value="1"/>
</dbReference>
<sequence>MQFSNVCAMSGDGDEVLYAELAGDLRRRSHRAFERIFKEMGPRLYRFAFSYLMNVEMAEDVVQDTFMHFWSVLGTLPEDTRVSTYLYASVKNSCLNYYKHLRVEDTNRTKLTEALIYMGSLQYEEGEDLFGKVQDCLRKLPEQQRKVLEMKIFRDMSYKEIARELNLSEVTVHTHVKRAYKAIREALPVVYFLWSVLGKI</sequence>